<dbReference type="GO" id="GO:0003700">
    <property type="term" value="F:DNA-binding transcription factor activity"/>
    <property type="evidence" value="ECO:0007669"/>
    <property type="project" value="InterPro"/>
</dbReference>
<proteinExistence type="predicted"/>
<dbReference type="GeneID" id="62778268"/>
<dbReference type="PROSITE" id="PS50937">
    <property type="entry name" value="HTH_MERR_2"/>
    <property type="match status" value="1"/>
</dbReference>
<gene>
    <name evidence="3" type="primary">bmrR</name>
    <name evidence="3" type="ORF">NCTC10571_00928</name>
</gene>
<keyword evidence="1" id="KW-0238">DNA-binding</keyword>
<dbReference type="GO" id="GO:0003677">
    <property type="term" value="F:DNA binding"/>
    <property type="evidence" value="ECO:0007669"/>
    <property type="project" value="UniProtKB-KW"/>
</dbReference>
<dbReference type="Pfam" id="PF13411">
    <property type="entry name" value="MerR_1"/>
    <property type="match status" value="1"/>
</dbReference>
<sequence length="269" mass="31661">MGQKLFTSGEFAKFCNTTKDTLFHYDDINLLKPAKIAPNGYRYYSANQAFLFDMISLLKEVGLSLEEIKIYMDNRDAKTFLSMLKEKDKKIHQEIERLKRLRSLLKNTMNITLDSFNVEIDKITFTHKEEEYFIVTEGPKTPDDKAVFSAISQHVNYCNKHNFYYTFSLGEIISAEHIQDKTFQTTYFCTKINRKVNNKQLLIKPAGLYAIKYIRGSYDDLIKAYAQFVEELHNMNYNVIGALYEEDMLNYLSETDFNYYLMRIEARIL</sequence>
<dbReference type="InterPro" id="IPR009061">
    <property type="entry name" value="DNA-bd_dom_put_sf"/>
</dbReference>
<dbReference type="AlphaFoldDB" id="A0A378NSL0"/>
<evidence type="ECO:0000256" key="1">
    <source>
        <dbReference type="ARBA" id="ARBA00023125"/>
    </source>
</evidence>
<evidence type="ECO:0000259" key="2">
    <source>
        <dbReference type="PROSITE" id="PS50937"/>
    </source>
</evidence>
<dbReference type="PANTHER" id="PTHR30204:SF85">
    <property type="entry name" value="MULTIDRUG-EFFLUX TRANSPORTER 2 REGULATOR"/>
    <property type="match status" value="1"/>
</dbReference>
<dbReference type="Gene3D" id="1.10.1660.10">
    <property type="match status" value="1"/>
</dbReference>
<protein>
    <submittedName>
        <fullName evidence="3">Multidrug-efflux transporter 1 regulator</fullName>
    </submittedName>
</protein>
<feature type="domain" description="HTH merR-type" evidence="2">
    <location>
        <begin position="5"/>
        <end position="74"/>
    </location>
</feature>
<dbReference type="EMBL" id="UGPP01000001">
    <property type="protein sequence ID" value="STY70785.1"/>
    <property type="molecule type" value="Genomic_DNA"/>
</dbReference>
<name>A0A378NSL0_9FIRM</name>
<dbReference type="Gene3D" id="3.20.80.10">
    <property type="entry name" value="Regulatory factor, effector binding domain"/>
    <property type="match status" value="1"/>
</dbReference>
<dbReference type="SUPFAM" id="SSF55136">
    <property type="entry name" value="Probable bacterial effector-binding domain"/>
    <property type="match status" value="1"/>
</dbReference>
<accession>A0A378NSL0</accession>
<evidence type="ECO:0000313" key="4">
    <source>
        <dbReference type="Proteomes" id="UP000255234"/>
    </source>
</evidence>
<dbReference type="InterPro" id="IPR000551">
    <property type="entry name" value="MerR-type_HTH_dom"/>
</dbReference>
<dbReference type="SMART" id="SM00422">
    <property type="entry name" value="HTH_MERR"/>
    <property type="match status" value="1"/>
</dbReference>
<evidence type="ECO:0000313" key="3">
    <source>
        <dbReference type="EMBL" id="STY70785.1"/>
    </source>
</evidence>
<dbReference type="SUPFAM" id="SSF46955">
    <property type="entry name" value="Putative DNA-binding domain"/>
    <property type="match status" value="1"/>
</dbReference>
<organism evidence="3 4">
    <name type="scientific">Megamonas hypermegale</name>
    <dbReference type="NCBI Taxonomy" id="158847"/>
    <lineage>
        <taxon>Bacteria</taxon>
        <taxon>Bacillati</taxon>
        <taxon>Bacillota</taxon>
        <taxon>Negativicutes</taxon>
        <taxon>Selenomonadales</taxon>
        <taxon>Selenomonadaceae</taxon>
        <taxon>Megamonas</taxon>
    </lineage>
</organism>
<dbReference type="InterPro" id="IPR047057">
    <property type="entry name" value="MerR_fam"/>
</dbReference>
<dbReference type="PANTHER" id="PTHR30204">
    <property type="entry name" value="REDOX-CYCLING DRUG-SENSING TRANSCRIPTIONAL ACTIVATOR SOXR"/>
    <property type="match status" value="1"/>
</dbReference>
<dbReference type="InterPro" id="IPR011256">
    <property type="entry name" value="Reg_factor_effector_dom_sf"/>
</dbReference>
<dbReference type="CDD" id="cd04782">
    <property type="entry name" value="HTH_BltR"/>
    <property type="match status" value="1"/>
</dbReference>
<dbReference type="RefSeq" id="WP_008538312.1">
    <property type="nucleotide sequence ID" value="NZ_UGPP01000001.1"/>
</dbReference>
<reference evidence="3 4" key="1">
    <citation type="submission" date="2018-06" db="EMBL/GenBank/DDBJ databases">
        <authorList>
            <consortium name="Pathogen Informatics"/>
            <person name="Doyle S."/>
        </authorList>
    </citation>
    <scope>NUCLEOTIDE SEQUENCE [LARGE SCALE GENOMIC DNA]</scope>
    <source>
        <strain evidence="3 4">NCTC10571</strain>
    </source>
</reference>
<dbReference type="Proteomes" id="UP000255234">
    <property type="component" value="Unassembled WGS sequence"/>
</dbReference>